<reference evidence="2" key="2">
    <citation type="submission" date="2023-05" db="EMBL/GenBank/DDBJ databases">
        <authorList>
            <consortium name="Lawrence Berkeley National Laboratory"/>
            <person name="Steindorff A."/>
            <person name="Hensen N."/>
            <person name="Bonometti L."/>
            <person name="Westerberg I."/>
            <person name="Brannstrom I.O."/>
            <person name="Guillou S."/>
            <person name="Cros-Aarteil S."/>
            <person name="Calhoun S."/>
            <person name="Haridas S."/>
            <person name="Kuo A."/>
            <person name="Mondo S."/>
            <person name="Pangilinan J."/>
            <person name="Riley R."/>
            <person name="Labutti K."/>
            <person name="Andreopoulos B."/>
            <person name="Lipzen A."/>
            <person name="Chen C."/>
            <person name="Yanf M."/>
            <person name="Daum C."/>
            <person name="Ng V."/>
            <person name="Clum A."/>
            <person name="Ohm R."/>
            <person name="Martin F."/>
            <person name="Silar P."/>
            <person name="Natvig D."/>
            <person name="Lalanne C."/>
            <person name="Gautier V."/>
            <person name="Ament-Velasquez S.L."/>
            <person name="Kruys A."/>
            <person name="Hutchinson M.I."/>
            <person name="Powell A.J."/>
            <person name="Barry K."/>
            <person name="Miller A.N."/>
            <person name="Grigoriev I.V."/>
            <person name="Debuchy R."/>
            <person name="Gladieux P."/>
            <person name="Thoren M.H."/>
            <person name="Johannesson H."/>
        </authorList>
    </citation>
    <scope>NUCLEOTIDE SEQUENCE</scope>
    <source>
        <strain evidence="2">PSN243</strain>
    </source>
</reference>
<evidence type="ECO:0000313" key="3">
    <source>
        <dbReference type="Proteomes" id="UP001321760"/>
    </source>
</evidence>
<evidence type="ECO:0000313" key="2">
    <source>
        <dbReference type="EMBL" id="KAK4448384.1"/>
    </source>
</evidence>
<accession>A0AAV9GHZ2</accession>
<dbReference type="EMBL" id="MU865943">
    <property type="protein sequence ID" value="KAK4448384.1"/>
    <property type="molecule type" value="Genomic_DNA"/>
</dbReference>
<keyword evidence="3" id="KW-1185">Reference proteome</keyword>
<organism evidence="2 3">
    <name type="scientific">Podospora aff. communis PSN243</name>
    <dbReference type="NCBI Taxonomy" id="3040156"/>
    <lineage>
        <taxon>Eukaryota</taxon>
        <taxon>Fungi</taxon>
        <taxon>Dikarya</taxon>
        <taxon>Ascomycota</taxon>
        <taxon>Pezizomycotina</taxon>
        <taxon>Sordariomycetes</taxon>
        <taxon>Sordariomycetidae</taxon>
        <taxon>Sordariales</taxon>
        <taxon>Podosporaceae</taxon>
        <taxon>Podospora</taxon>
    </lineage>
</organism>
<feature type="region of interest" description="Disordered" evidence="1">
    <location>
        <begin position="280"/>
        <end position="301"/>
    </location>
</feature>
<name>A0AAV9GHZ2_9PEZI</name>
<gene>
    <name evidence="2" type="ORF">QBC34DRAFT_439140</name>
</gene>
<protein>
    <recommendedName>
        <fullName evidence="4">BTB domain-containing protein</fullName>
    </recommendedName>
</protein>
<dbReference type="Proteomes" id="UP001321760">
    <property type="component" value="Unassembled WGS sequence"/>
</dbReference>
<dbReference type="AlphaFoldDB" id="A0AAV9GHZ2"/>
<evidence type="ECO:0008006" key="4">
    <source>
        <dbReference type="Google" id="ProtNLM"/>
    </source>
</evidence>
<evidence type="ECO:0000256" key="1">
    <source>
        <dbReference type="SAM" id="MobiDB-lite"/>
    </source>
</evidence>
<feature type="compositionally biased region" description="Basic and acidic residues" evidence="1">
    <location>
        <begin position="249"/>
        <end position="261"/>
    </location>
</feature>
<sequence length="301" mass="32742">MKSLSSDIQHTTTNYKLQATCYFRKLETILPFTSTDLVVLRFRGAQQLTVHRSFLDKAPKLAALIQADPTPIIHLQHMTLPSGHILANYLYTNAYEPLEWRGSTTGNAEILSRSIRPLTDTALAELAKVQVAEISTDVDPMLVISVVHEVCPMVPADDAWFPVYLKALTMVAFRNAADVVDADWPSKGSVPLAKFLFKAAVQAYQAEVGGETNLEPASQTEVEVGVEMPAPRKNKSKKSKKGKTYKGRRNAEGTDVGRDDGVEQTPSADSVGMVVGAFAFSGASDTTGPPAEGFAPRWSDM</sequence>
<feature type="region of interest" description="Disordered" evidence="1">
    <location>
        <begin position="215"/>
        <end position="268"/>
    </location>
</feature>
<feature type="compositionally biased region" description="Basic residues" evidence="1">
    <location>
        <begin position="232"/>
        <end position="248"/>
    </location>
</feature>
<proteinExistence type="predicted"/>
<comment type="caution">
    <text evidence="2">The sequence shown here is derived from an EMBL/GenBank/DDBJ whole genome shotgun (WGS) entry which is preliminary data.</text>
</comment>
<reference evidence="2" key="1">
    <citation type="journal article" date="2023" name="Mol. Phylogenet. Evol.">
        <title>Genome-scale phylogeny and comparative genomics of the fungal order Sordariales.</title>
        <authorList>
            <person name="Hensen N."/>
            <person name="Bonometti L."/>
            <person name="Westerberg I."/>
            <person name="Brannstrom I.O."/>
            <person name="Guillou S."/>
            <person name="Cros-Aarteil S."/>
            <person name="Calhoun S."/>
            <person name="Haridas S."/>
            <person name="Kuo A."/>
            <person name="Mondo S."/>
            <person name="Pangilinan J."/>
            <person name="Riley R."/>
            <person name="LaButti K."/>
            <person name="Andreopoulos B."/>
            <person name="Lipzen A."/>
            <person name="Chen C."/>
            <person name="Yan M."/>
            <person name="Daum C."/>
            <person name="Ng V."/>
            <person name="Clum A."/>
            <person name="Steindorff A."/>
            <person name="Ohm R.A."/>
            <person name="Martin F."/>
            <person name="Silar P."/>
            <person name="Natvig D.O."/>
            <person name="Lalanne C."/>
            <person name="Gautier V."/>
            <person name="Ament-Velasquez S.L."/>
            <person name="Kruys A."/>
            <person name="Hutchinson M.I."/>
            <person name="Powell A.J."/>
            <person name="Barry K."/>
            <person name="Miller A.N."/>
            <person name="Grigoriev I.V."/>
            <person name="Debuchy R."/>
            <person name="Gladieux P."/>
            <person name="Hiltunen Thoren M."/>
            <person name="Johannesson H."/>
        </authorList>
    </citation>
    <scope>NUCLEOTIDE SEQUENCE</scope>
    <source>
        <strain evidence="2">PSN243</strain>
    </source>
</reference>